<evidence type="ECO:0000256" key="4">
    <source>
        <dbReference type="ARBA" id="ARBA00022692"/>
    </source>
</evidence>
<dbReference type="PANTHER" id="PTHR30460:SF0">
    <property type="entry name" value="MODERATE CONDUCTANCE MECHANOSENSITIVE CHANNEL YBIO"/>
    <property type="match status" value="1"/>
</dbReference>
<keyword evidence="3" id="KW-1003">Cell membrane</keyword>
<evidence type="ECO:0000313" key="11">
    <source>
        <dbReference type="Proteomes" id="UP001310386"/>
    </source>
</evidence>
<dbReference type="Gene3D" id="3.30.70.100">
    <property type="match status" value="1"/>
</dbReference>
<feature type="transmembrane region" description="Helical" evidence="7">
    <location>
        <begin position="106"/>
        <end position="125"/>
    </location>
</feature>
<dbReference type="Gene3D" id="1.10.287.1260">
    <property type="match status" value="1"/>
</dbReference>
<dbReference type="SUPFAM" id="SSF82689">
    <property type="entry name" value="Mechanosensitive channel protein MscS (YggB), C-terminal domain"/>
    <property type="match status" value="1"/>
</dbReference>
<comment type="caution">
    <text evidence="10">The sequence shown here is derived from an EMBL/GenBank/DDBJ whole genome shotgun (WGS) entry which is preliminary data.</text>
</comment>
<evidence type="ECO:0000256" key="6">
    <source>
        <dbReference type="ARBA" id="ARBA00023136"/>
    </source>
</evidence>
<feature type="domain" description="Mechanosensitive ion channel MscS" evidence="8">
    <location>
        <begin position="124"/>
        <end position="187"/>
    </location>
</feature>
<name>A0ABU5ZL37_9BACL</name>
<organism evidence="10 11">
    <name type="scientific">Ferviditalea candida</name>
    <dbReference type="NCBI Taxonomy" id="3108399"/>
    <lineage>
        <taxon>Bacteria</taxon>
        <taxon>Bacillati</taxon>
        <taxon>Bacillota</taxon>
        <taxon>Bacilli</taxon>
        <taxon>Bacillales</taxon>
        <taxon>Paenibacillaceae</taxon>
        <taxon>Ferviditalea</taxon>
    </lineage>
</organism>
<dbReference type="PANTHER" id="PTHR30460">
    <property type="entry name" value="MODERATE CONDUCTANCE MECHANOSENSITIVE CHANNEL YBIO"/>
    <property type="match status" value="1"/>
</dbReference>
<reference evidence="10" key="1">
    <citation type="submission" date="2023-12" db="EMBL/GenBank/DDBJ databases">
        <title>Fervidustalea candida gen. nov., sp. nov., a novel member of the family Paenibacillaceae isolated from a geothermal area.</title>
        <authorList>
            <person name="Li W.-J."/>
            <person name="Jiao J.-Y."/>
            <person name="Chen Y."/>
        </authorList>
    </citation>
    <scope>NUCLEOTIDE SEQUENCE</scope>
    <source>
        <strain evidence="10">SYSU GA230002</strain>
    </source>
</reference>
<sequence>MQDQENKYKQLIDNTISYITDPQIWINILITAVKIALIYLIGKMAKKVAHKTLEKIFRDRERSPLKWDERRSMTIGKLAKNIVNYSINFIVILMILSQIGVELMPLLAGAGVVGLAVGFGAQSLVKDVISGFFIIFEDQFGVGDVIQVGNFKGTVEQIGLRVTRIRSWTGEVNTIPNGSITEVTNFSVHNSLAVVDVSIAYEENIDQVMSAIQETADRLFEKNGDIVKQPEVLGVQSLGVSEVTIRVICECKPVANLVVERQLKSEIKKRFDELGIEIPYPKVVTYQRMEKVES</sequence>
<keyword evidence="11" id="KW-1185">Reference proteome</keyword>
<dbReference type="SUPFAM" id="SSF50182">
    <property type="entry name" value="Sm-like ribonucleoproteins"/>
    <property type="match status" value="1"/>
</dbReference>
<dbReference type="InterPro" id="IPR023408">
    <property type="entry name" value="MscS_beta-dom_sf"/>
</dbReference>
<comment type="similarity">
    <text evidence="2">Belongs to the MscS (TC 1.A.23) family.</text>
</comment>
<gene>
    <name evidence="10" type="ORF">VF724_16425</name>
</gene>
<feature type="transmembrane region" description="Helical" evidence="7">
    <location>
        <begin position="82"/>
        <end position="100"/>
    </location>
</feature>
<dbReference type="InterPro" id="IPR011066">
    <property type="entry name" value="MscS_channel_C_sf"/>
</dbReference>
<dbReference type="Gene3D" id="2.30.30.60">
    <property type="match status" value="1"/>
</dbReference>
<dbReference type="InterPro" id="IPR045276">
    <property type="entry name" value="YbiO_bact"/>
</dbReference>
<evidence type="ECO:0000256" key="2">
    <source>
        <dbReference type="ARBA" id="ARBA00008017"/>
    </source>
</evidence>
<keyword evidence="5 7" id="KW-1133">Transmembrane helix</keyword>
<dbReference type="Pfam" id="PF00924">
    <property type="entry name" value="MS_channel_2nd"/>
    <property type="match status" value="1"/>
</dbReference>
<proteinExistence type="inferred from homology"/>
<dbReference type="InterPro" id="IPR011014">
    <property type="entry name" value="MscS_channel_TM-2"/>
</dbReference>
<keyword evidence="4 7" id="KW-0812">Transmembrane</keyword>
<dbReference type="SUPFAM" id="SSF82861">
    <property type="entry name" value="Mechanosensitive channel protein MscS (YggB), transmembrane region"/>
    <property type="match status" value="1"/>
</dbReference>
<dbReference type="InterPro" id="IPR006685">
    <property type="entry name" value="MscS_channel_2nd"/>
</dbReference>
<evidence type="ECO:0000256" key="1">
    <source>
        <dbReference type="ARBA" id="ARBA00004651"/>
    </source>
</evidence>
<evidence type="ECO:0000259" key="9">
    <source>
        <dbReference type="Pfam" id="PF21088"/>
    </source>
</evidence>
<protein>
    <submittedName>
        <fullName evidence="10">Mechanosensitive ion channel family protein</fullName>
    </submittedName>
</protein>
<keyword evidence="6 7" id="KW-0472">Membrane</keyword>
<dbReference type="Proteomes" id="UP001310386">
    <property type="component" value="Unassembled WGS sequence"/>
</dbReference>
<evidence type="ECO:0000259" key="8">
    <source>
        <dbReference type="Pfam" id="PF00924"/>
    </source>
</evidence>
<evidence type="ECO:0000256" key="3">
    <source>
        <dbReference type="ARBA" id="ARBA00022475"/>
    </source>
</evidence>
<accession>A0ABU5ZL37</accession>
<dbReference type="EMBL" id="JAYJLD010000030">
    <property type="protein sequence ID" value="MEB3103224.1"/>
    <property type="molecule type" value="Genomic_DNA"/>
</dbReference>
<comment type="subcellular location">
    <subcellularLocation>
        <location evidence="1">Cell membrane</location>
        <topology evidence="1">Multi-pass membrane protein</topology>
    </subcellularLocation>
</comment>
<evidence type="ECO:0000256" key="7">
    <source>
        <dbReference type="SAM" id="Phobius"/>
    </source>
</evidence>
<dbReference type="InterPro" id="IPR010920">
    <property type="entry name" value="LSM_dom_sf"/>
</dbReference>
<feature type="transmembrane region" description="Helical" evidence="7">
    <location>
        <begin position="24"/>
        <end position="42"/>
    </location>
</feature>
<evidence type="ECO:0000313" key="10">
    <source>
        <dbReference type="EMBL" id="MEB3103224.1"/>
    </source>
</evidence>
<evidence type="ECO:0000256" key="5">
    <source>
        <dbReference type="ARBA" id="ARBA00022989"/>
    </source>
</evidence>
<feature type="domain" description="Mechanosensitive ion channel transmembrane helices 2/3" evidence="9">
    <location>
        <begin position="81"/>
        <end position="122"/>
    </location>
</feature>
<dbReference type="InterPro" id="IPR049142">
    <property type="entry name" value="MS_channel_1st"/>
</dbReference>
<dbReference type="Pfam" id="PF21088">
    <property type="entry name" value="MS_channel_1st"/>
    <property type="match status" value="1"/>
</dbReference>